<evidence type="ECO:0000313" key="1">
    <source>
        <dbReference type="EMBL" id="KAF7992671.1"/>
    </source>
</evidence>
<protein>
    <submittedName>
        <fullName evidence="1">Uncharacterized protein</fullName>
    </submittedName>
</protein>
<reference evidence="1 2" key="1">
    <citation type="submission" date="2020-08" db="EMBL/GenBank/DDBJ databases">
        <title>Aphidius gifuensis genome sequencing and assembly.</title>
        <authorList>
            <person name="Du Z."/>
        </authorList>
    </citation>
    <scope>NUCLEOTIDE SEQUENCE [LARGE SCALE GENOMIC DNA]</scope>
    <source>
        <strain evidence="1">YNYX2018</strain>
        <tissue evidence="1">Adults</tissue>
    </source>
</reference>
<dbReference type="Proteomes" id="UP000639338">
    <property type="component" value="Unassembled WGS sequence"/>
</dbReference>
<organism evidence="1 2">
    <name type="scientific">Aphidius gifuensis</name>
    <name type="common">Parasitoid wasp</name>
    <dbReference type="NCBI Taxonomy" id="684658"/>
    <lineage>
        <taxon>Eukaryota</taxon>
        <taxon>Metazoa</taxon>
        <taxon>Ecdysozoa</taxon>
        <taxon>Arthropoda</taxon>
        <taxon>Hexapoda</taxon>
        <taxon>Insecta</taxon>
        <taxon>Pterygota</taxon>
        <taxon>Neoptera</taxon>
        <taxon>Endopterygota</taxon>
        <taxon>Hymenoptera</taxon>
        <taxon>Apocrita</taxon>
        <taxon>Ichneumonoidea</taxon>
        <taxon>Braconidae</taxon>
        <taxon>Aphidiinae</taxon>
        <taxon>Aphidius</taxon>
    </lineage>
</organism>
<dbReference type="AlphaFoldDB" id="A0A834XXL6"/>
<gene>
    <name evidence="1" type="ORF">HCN44_005015</name>
</gene>
<dbReference type="EMBL" id="JACMRX010000003">
    <property type="protein sequence ID" value="KAF7992671.1"/>
    <property type="molecule type" value="Genomic_DNA"/>
</dbReference>
<proteinExistence type="predicted"/>
<keyword evidence="2" id="KW-1185">Reference proteome</keyword>
<name>A0A834XXL6_APHGI</name>
<accession>A0A834XXL6</accession>
<evidence type="ECO:0000313" key="2">
    <source>
        <dbReference type="Proteomes" id="UP000639338"/>
    </source>
</evidence>
<comment type="caution">
    <text evidence="1">The sequence shown here is derived from an EMBL/GenBank/DDBJ whole genome shotgun (WGS) entry which is preliminary data.</text>
</comment>
<sequence length="78" mass="8896">MSCQPGSGCPMRPCPPSTRSINHTCPPSSPRVIFIRPPIQQGPRWKPCCMQKNSEPCPAHRHKRRVLHFGLFDIQSQY</sequence>